<organism evidence="1 2">
    <name type="scientific">Pseudochryseolinea flava</name>
    <dbReference type="NCBI Taxonomy" id="2059302"/>
    <lineage>
        <taxon>Bacteria</taxon>
        <taxon>Pseudomonadati</taxon>
        <taxon>Bacteroidota</taxon>
        <taxon>Cytophagia</taxon>
        <taxon>Cytophagales</taxon>
        <taxon>Fulvivirgaceae</taxon>
        <taxon>Pseudochryseolinea</taxon>
    </lineage>
</organism>
<proteinExistence type="predicted"/>
<keyword evidence="2" id="KW-1185">Reference proteome</keyword>
<dbReference type="Proteomes" id="UP000251889">
    <property type="component" value="Unassembled WGS sequence"/>
</dbReference>
<name>A0A364Y4U7_9BACT</name>
<dbReference type="AlphaFoldDB" id="A0A364Y4U7"/>
<reference evidence="1 2" key="1">
    <citation type="submission" date="2018-06" db="EMBL/GenBank/DDBJ databases">
        <title>Chryseolinea flavus sp. nov., a member of the phylum Bacteroidetes isolated from soil.</title>
        <authorList>
            <person name="Li Y."/>
            <person name="Wang J."/>
        </authorList>
    </citation>
    <scope>NUCLEOTIDE SEQUENCE [LARGE SCALE GENOMIC DNA]</scope>
    <source>
        <strain evidence="1 2">SDU1-6</strain>
    </source>
</reference>
<accession>A0A364Y4U7</accession>
<sequence>MNPLKMSDLVNFNNRTMEQILSVDNKLIHFKLNEGANCWQTRTSINNVDLEIEIDFQFHKEKEVNWDRFRGFYAFVNKEERLKKLIDDSQNLVNELGKAFYRESANEVLDYKMEFANSIFYNGKTDGAFIKDGYSYSLIFNYFAKRDNGTYGDEYGLYLVDIENHFIVGTRRYQC</sequence>
<gene>
    <name evidence="1" type="ORF">DQQ10_09370</name>
</gene>
<evidence type="ECO:0000313" key="2">
    <source>
        <dbReference type="Proteomes" id="UP000251889"/>
    </source>
</evidence>
<dbReference type="EMBL" id="QMFY01000003">
    <property type="protein sequence ID" value="RAW01843.1"/>
    <property type="molecule type" value="Genomic_DNA"/>
</dbReference>
<evidence type="ECO:0000313" key="1">
    <source>
        <dbReference type="EMBL" id="RAW01843.1"/>
    </source>
</evidence>
<comment type="caution">
    <text evidence="1">The sequence shown here is derived from an EMBL/GenBank/DDBJ whole genome shotgun (WGS) entry which is preliminary data.</text>
</comment>
<protein>
    <recommendedName>
        <fullName evidence="3">DUF2262 domain-containing protein</fullName>
    </recommendedName>
</protein>
<evidence type="ECO:0008006" key="3">
    <source>
        <dbReference type="Google" id="ProtNLM"/>
    </source>
</evidence>